<keyword evidence="1" id="KW-0472">Membrane</keyword>
<gene>
    <name evidence="2" type="ORF">FGG08_006564</name>
</gene>
<reference evidence="2" key="1">
    <citation type="submission" date="2021-03" db="EMBL/GenBank/DDBJ databases">
        <title>Comparative genomics and phylogenomic investigation of the class Geoglossomycetes provide insights into ecological specialization and systematics.</title>
        <authorList>
            <person name="Melie T."/>
            <person name="Pirro S."/>
            <person name="Miller A.N."/>
            <person name="Quandt A."/>
        </authorList>
    </citation>
    <scope>NUCLEOTIDE SEQUENCE</scope>
    <source>
        <strain evidence="2">GBOQ0MN5Z8</strain>
    </source>
</reference>
<feature type="transmembrane region" description="Helical" evidence="1">
    <location>
        <begin position="213"/>
        <end position="232"/>
    </location>
</feature>
<dbReference type="PANTHER" id="PTHR40467">
    <property type="match status" value="1"/>
</dbReference>
<feature type="transmembrane region" description="Helical" evidence="1">
    <location>
        <begin position="378"/>
        <end position="399"/>
    </location>
</feature>
<feature type="transmembrane region" description="Helical" evidence="1">
    <location>
        <begin position="492"/>
        <end position="513"/>
    </location>
</feature>
<feature type="transmembrane region" description="Helical" evidence="1">
    <location>
        <begin position="575"/>
        <end position="594"/>
    </location>
</feature>
<organism evidence="2 3">
    <name type="scientific">Glutinoglossum americanum</name>
    <dbReference type="NCBI Taxonomy" id="1670608"/>
    <lineage>
        <taxon>Eukaryota</taxon>
        <taxon>Fungi</taxon>
        <taxon>Dikarya</taxon>
        <taxon>Ascomycota</taxon>
        <taxon>Pezizomycotina</taxon>
        <taxon>Geoglossomycetes</taxon>
        <taxon>Geoglossales</taxon>
        <taxon>Geoglossaceae</taxon>
        <taxon>Glutinoglossum</taxon>
    </lineage>
</organism>
<feature type="transmembrane region" description="Helical" evidence="1">
    <location>
        <begin position="244"/>
        <end position="270"/>
    </location>
</feature>
<dbReference type="Proteomes" id="UP000698800">
    <property type="component" value="Unassembled WGS sequence"/>
</dbReference>
<feature type="transmembrane region" description="Helical" evidence="1">
    <location>
        <begin position="534"/>
        <end position="555"/>
    </location>
</feature>
<feature type="transmembrane region" description="Helical" evidence="1">
    <location>
        <begin position="419"/>
        <end position="440"/>
    </location>
</feature>
<keyword evidence="3" id="KW-1185">Reference proteome</keyword>
<dbReference type="OrthoDB" id="5541877at2759"/>
<dbReference type="AlphaFoldDB" id="A0A9P8HY25"/>
<dbReference type="PANTHER" id="PTHR40467:SF1">
    <property type="match status" value="1"/>
</dbReference>
<proteinExistence type="predicted"/>
<comment type="caution">
    <text evidence="2">The sequence shown here is derived from an EMBL/GenBank/DDBJ whole genome shotgun (WGS) entry which is preliminary data.</text>
</comment>
<evidence type="ECO:0000313" key="2">
    <source>
        <dbReference type="EMBL" id="KAH0536580.1"/>
    </source>
</evidence>
<evidence type="ECO:0000256" key="1">
    <source>
        <dbReference type="SAM" id="Phobius"/>
    </source>
</evidence>
<feature type="transmembrane region" description="Helical" evidence="1">
    <location>
        <begin position="452"/>
        <end position="472"/>
    </location>
</feature>
<dbReference type="InterPro" id="IPR039966">
    <property type="entry name" value="C553.12c"/>
</dbReference>
<evidence type="ECO:0000313" key="3">
    <source>
        <dbReference type="Proteomes" id="UP000698800"/>
    </source>
</evidence>
<dbReference type="EMBL" id="JAGHQL010000195">
    <property type="protein sequence ID" value="KAH0536580.1"/>
    <property type="molecule type" value="Genomic_DNA"/>
</dbReference>
<accession>A0A9P8HY25</accession>
<feature type="transmembrane region" description="Helical" evidence="1">
    <location>
        <begin position="104"/>
        <end position="123"/>
    </location>
</feature>
<protein>
    <submittedName>
        <fullName evidence="2">Uncharacterized protein</fullName>
    </submittedName>
</protein>
<keyword evidence="1" id="KW-0812">Transmembrane</keyword>
<keyword evidence="1" id="KW-1133">Transmembrane helix</keyword>
<feature type="transmembrane region" description="Helical" evidence="1">
    <location>
        <begin position="282"/>
        <end position="304"/>
    </location>
</feature>
<name>A0A9P8HY25_9PEZI</name>
<sequence>MPAFFSFQQGTESRVRQDQESPLLGRFRALPAGDRRSRRRSVGDLFAGFRRHSVNYGTLGDGTGDGDIQEEGMQWSGVSKVKYLFVEPREDAVKAVVERWWSRWMLLILLPAGIAIGWCAIPFPSYPLSDSPGLLAIRDNIRRTHPIEHPKSTALGAFRFLQLLCKAIDPRTFWQILYRDHVGQILGRTDISTNGGGDNAGPGHGEALVRLNFWFFLFIYYGIYNTVGLLWVTKLFNIYSMNWWPFALGLPSTVVIIIIWSLTIPIPIYLAPKSNPLTNHNTTWITLTFFTMLIPVLIAFGILLKSERHLGLRNQLSETQRLFTSNWWTSDGDTIRRRDRRRQLGAGLVNPDAPLEVQVEASVEHPRRRFRKRWIPASFVRFLWFCLALFIGLLCFVLGEAYAEVYLRTLPHNNIETIVYVYSWVATVYMLDGITGWILGGGEGERVGSYPLGWIFKLYFMLTYQTYVRALYARLRSPSQFAILQVLSSSFLIIITPISMTRFVHKLFVLVGLNGQEYAEYRKFVGRSFFLRGIAENVSMLAFLGEVVALHFGANKDIYPYFSFSDPNDPYTFELTFYASIVTWACEIVASWIVRRIMGLAFQFDVTAEGITDLTSWPELVPTSL</sequence>